<proteinExistence type="predicted"/>
<feature type="region of interest" description="Disordered" evidence="1">
    <location>
        <begin position="326"/>
        <end position="347"/>
    </location>
</feature>
<reference evidence="4 5" key="1">
    <citation type="submission" date="2018-10" db="EMBL/GenBank/DDBJ databases">
        <title>Sequencing the genomes of 1000 actinobacteria strains.</title>
        <authorList>
            <person name="Klenk H.-P."/>
        </authorList>
    </citation>
    <scope>NUCLEOTIDE SEQUENCE [LARGE SCALE GENOMIC DNA]</scope>
    <source>
        <strain evidence="4 5">DSM 45175</strain>
    </source>
</reference>
<evidence type="ECO:0000256" key="1">
    <source>
        <dbReference type="SAM" id="MobiDB-lite"/>
    </source>
</evidence>
<organism evidence="4 5">
    <name type="scientific">Micromonospora pisi</name>
    <dbReference type="NCBI Taxonomy" id="589240"/>
    <lineage>
        <taxon>Bacteria</taxon>
        <taxon>Bacillati</taxon>
        <taxon>Actinomycetota</taxon>
        <taxon>Actinomycetes</taxon>
        <taxon>Micromonosporales</taxon>
        <taxon>Micromonosporaceae</taxon>
        <taxon>Micromonospora</taxon>
    </lineage>
</organism>
<evidence type="ECO:0000313" key="4">
    <source>
        <dbReference type="EMBL" id="RKR89706.1"/>
    </source>
</evidence>
<dbReference type="EMBL" id="RBKT01000001">
    <property type="protein sequence ID" value="RKR89706.1"/>
    <property type="molecule type" value="Genomic_DNA"/>
</dbReference>
<gene>
    <name evidence="4" type="ORF">BDK92_4062</name>
</gene>
<dbReference type="AlphaFoldDB" id="A0A495JL22"/>
<evidence type="ECO:0000256" key="3">
    <source>
        <dbReference type="SAM" id="SignalP"/>
    </source>
</evidence>
<feature type="chain" id="PRO_5038334008" evidence="3">
    <location>
        <begin position="25"/>
        <end position="347"/>
    </location>
</feature>
<keyword evidence="2" id="KW-0812">Transmembrane</keyword>
<name>A0A495JL22_9ACTN</name>
<comment type="caution">
    <text evidence="4">The sequence shown here is derived from an EMBL/GenBank/DDBJ whole genome shotgun (WGS) entry which is preliminary data.</text>
</comment>
<feature type="transmembrane region" description="Helical" evidence="2">
    <location>
        <begin position="298"/>
        <end position="316"/>
    </location>
</feature>
<keyword evidence="3" id="KW-0732">Signal</keyword>
<keyword evidence="5" id="KW-1185">Reference proteome</keyword>
<keyword evidence="2" id="KW-1133">Transmembrane helix</keyword>
<protein>
    <submittedName>
        <fullName evidence="4">Uncharacterized protein DUF916</fullName>
    </submittedName>
</protein>
<dbReference type="Proteomes" id="UP000277671">
    <property type="component" value="Unassembled WGS sequence"/>
</dbReference>
<feature type="signal peptide" evidence="3">
    <location>
        <begin position="1"/>
        <end position="24"/>
    </location>
</feature>
<sequence>MTAARIPRARAAVLLLVAAVTALAGVLPPSPARAAPEDEFRWAVQPSDANGPAGRTQFVYDVAAGQQIDDHVAITNLSARSLVFTVYATDAFTATDGAFALLPASQPARDAGSWVGFDGKPHTIRPGQRVIVPFRLTVPSNATPGDHAAGVIASVSEQRVDAEGQQVNVDRRVAARVYLRVAGPIIATAEVESVQVTYDNPVLPLGRGPMTITYRVRNTGNVRVDGVVRLRATGLLGIPLAGAAQIDLPELLPGGEVALTRRLDGVVPAGLVNGSVVVRPTTSDGALPETIRTESVLAPPWTLLYLLTVVGALLLWRWSRRRERTAAPGDGTAADASDDSTAVEVRV</sequence>
<evidence type="ECO:0000256" key="2">
    <source>
        <dbReference type="SAM" id="Phobius"/>
    </source>
</evidence>
<keyword evidence="2" id="KW-0472">Membrane</keyword>
<accession>A0A495JL22</accession>
<dbReference type="OrthoDB" id="4336304at2"/>
<evidence type="ECO:0000313" key="5">
    <source>
        <dbReference type="Proteomes" id="UP000277671"/>
    </source>
</evidence>
<dbReference type="RefSeq" id="WP_121158120.1">
    <property type="nucleotide sequence ID" value="NZ_RBKT01000001.1"/>
</dbReference>